<dbReference type="EMBL" id="MU854384">
    <property type="protein sequence ID" value="KAK4040132.1"/>
    <property type="molecule type" value="Genomic_DNA"/>
</dbReference>
<keyword evidence="3" id="KW-1185">Reference proteome</keyword>
<feature type="compositionally biased region" description="Low complexity" evidence="1">
    <location>
        <begin position="309"/>
        <end position="328"/>
    </location>
</feature>
<proteinExistence type="predicted"/>
<dbReference type="AlphaFoldDB" id="A0AAN6SRQ4"/>
<feature type="region of interest" description="Disordered" evidence="1">
    <location>
        <begin position="120"/>
        <end position="282"/>
    </location>
</feature>
<sequence length="612" mass="66571">MWDAVDDPSKTREIRYGNNIYVLFRALLHCRKYYGQQSLWAAIGKGFNTSPTIARVTAEILTKARRAQRAKRCKDVPDTALAADDWIDFLDSRDSHPRMLSDPEVHKVADAFFKTQDKKHLNAARVPTNGRQPPLYISTIGRPSSRGQGDEMYSSPRGILSPSVKTESPRDSDRHRPSPFGRKRSASPPTGPSSKSMRFNHDIRQQPRPEPERHGALDALPTIQATRSPPRLSESRPAHPAQPAQQTEQAQAAQPAQPSQPVQPSQSVQPPRPTAPAWRQEDPNVAALSARAAQVVALPSPPAKREDAPTTSAQPSQAAQPVAQPTAPARREEPQEAPKAPTSPAADDTSALKARIASLEKQLAEAERKPATPTTSARSAPTSTGMPPSQLRQDMARLGNEMATVTNAVTAIMESMHDVVDGLSSGQEETSTLATEQKELKTTLLQFIHNSSNNHPNNADTLQTLANTVNALRNDIAELKSRPTQPAAAAAAAAAADQQQHNLETLLHAQNTRIDRLIREVASLQEQQQTVTHAPQHQPHAQPQHPQQPQTLRQAMAAAERDLKHHLATVQAFYHHSAGGAGVSRAVTERTADLMNLLTEGMRAARDGQAGV</sequence>
<feature type="region of interest" description="Disordered" evidence="1">
    <location>
        <begin position="361"/>
        <end position="391"/>
    </location>
</feature>
<dbReference type="Proteomes" id="UP001303115">
    <property type="component" value="Unassembled WGS sequence"/>
</dbReference>
<protein>
    <submittedName>
        <fullName evidence="2">Uncharacterized protein</fullName>
    </submittedName>
</protein>
<feature type="region of interest" description="Disordered" evidence="1">
    <location>
        <begin position="525"/>
        <end position="558"/>
    </location>
</feature>
<feature type="compositionally biased region" description="Low complexity" evidence="1">
    <location>
        <begin position="371"/>
        <end position="384"/>
    </location>
</feature>
<feature type="compositionally biased region" description="Low complexity" evidence="1">
    <location>
        <begin position="533"/>
        <end position="550"/>
    </location>
</feature>
<feature type="compositionally biased region" description="Basic and acidic residues" evidence="1">
    <location>
        <begin position="199"/>
        <end position="216"/>
    </location>
</feature>
<name>A0AAN6SRQ4_9PEZI</name>
<evidence type="ECO:0000313" key="3">
    <source>
        <dbReference type="Proteomes" id="UP001303115"/>
    </source>
</evidence>
<reference evidence="3" key="1">
    <citation type="journal article" date="2023" name="Mol. Phylogenet. Evol.">
        <title>Genome-scale phylogeny and comparative genomics of the fungal order Sordariales.</title>
        <authorList>
            <person name="Hensen N."/>
            <person name="Bonometti L."/>
            <person name="Westerberg I."/>
            <person name="Brannstrom I.O."/>
            <person name="Guillou S."/>
            <person name="Cros-Aarteil S."/>
            <person name="Calhoun S."/>
            <person name="Haridas S."/>
            <person name="Kuo A."/>
            <person name="Mondo S."/>
            <person name="Pangilinan J."/>
            <person name="Riley R."/>
            <person name="LaButti K."/>
            <person name="Andreopoulos B."/>
            <person name="Lipzen A."/>
            <person name="Chen C."/>
            <person name="Yan M."/>
            <person name="Daum C."/>
            <person name="Ng V."/>
            <person name="Clum A."/>
            <person name="Steindorff A."/>
            <person name="Ohm R.A."/>
            <person name="Martin F."/>
            <person name="Silar P."/>
            <person name="Natvig D.O."/>
            <person name="Lalanne C."/>
            <person name="Gautier V."/>
            <person name="Ament-Velasquez S.L."/>
            <person name="Kruys A."/>
            <person name="Hutchinson M.I."/>
            <person name="Powell A.J."/>
            <person name="Barry K."/>
            <person name="Miller A.N."/>
            <person name="Grigoriev I.V."/>
            <person name="Debuchy R."/>
            <person name="Gladieux P."/>
            <person name="Hiltunen Thoren M."/>
            <person name="Johannesson H."/>
        </authorList>
    </citation>
    <scope>NUCLEOTIDE SEQUENCE [LARGE SCALE GENOMIC DNA]</scope>
    <source>
        <strain evidence="3">CBS 284.82</strain>
    </source>
</reference>
<feature type="compositionally biased region" description="Basic and acidic residues" evidence="1">
    <location>
        <begin position="167"/>
        <end position="176"/>
    </location>
</feature>
<gene>
    <name evidence="2" type="ORF">C8A01DRAFT_15968</name>
</gene>
<organism evidence="2 3">
    <name type="scientific">Parachaetomium inaequale</name>
    <dbReference type="NCBI Taxonomy" id="2588326"/>
    <lineage>
        <taxon>Eukaryota</taxon>
        <taxon>Fungi</taxon>
        <taxon>Dikarya</taxon>
        <taxon>Ascomycota</taxon>
        <taxon>Pezizomycotina</taxon>
        <taxon>Sordariomycetes</taxon>
        <taxon>Sordariomycetidae</taxon>
        <taxon>Sordariales</taxon>
        <taxon>Chaetomiaceae</taxon>
        <taxon>Parachaetomium</taxon>
    </lineage>
</organism>
<evidence type="ECO:0000256" key="1">
    <source>
        <dbReference type="SAM" id="MobiDB-lite"/>
    </source>
</evidence>
<feature type="region of interest" description="Disordered" evidence="1">
    <location>
        <begin position="297"/>
        <end position="349"/>
    </location>
</feature>
<comment type="caution">
    <text evidence="2">The sequence shown here is derived from an EMBL/GenBank/DDBJ whole genome shotgun (WGS) entry which is preliminary data.</text>
</comment>
<evidence type="ECO:0000313" key="2">
    <source>
        <dbReference type="EMBL" id="KAK4040132.1"/>
    </source>
</evidence>
<accession>A0AAN6SRQ4</accession>
<feature type="compositionally biased region" description="Low complexity" evidence="1">
    <location>
        <begin position="238"/>
        <end position="269"/>
    </location>
</feature>